<dbReference type="PANTHER" id="PTHR42788:SF19">
    <property type="entry name" value="ALIPHATIC SULFONATES IMPORT ATP-BINDING PROTEIN SSUB 2"/>
    <property type="match status" value="1"/>
</dbReference>
<keyword evidence="1" id="KW-0813">Transport</keyword>
<dbReference type="PROSITE" id="PS00211">
    <property type="entry name" value="ABC_TRANSPORTER_1"/>
    <property type="match status" value="1"/>
</dbReference>
<evidence type="ECO:0000256" key="1">
    <source>
        <dbReference type="ARBA" id="ARBA00022448"/>
    </source>
</evidence>
<dbReference type="GO" id="GO:0005524">
    <property type="term" value="F:ATP binding"/>
    <property type="evidence" value="ECO:0007669"/>
    <property type="project" value="UniProtKB-KW"/>
</dbReference>
<keyword evidence="3 5" id="KW-0067">ATP-binding</keyword>
<dbReference type="Gene3D" id="3.40.50.300">
    <property type="entry name" value="P-loop containing nucleotide triphosphate hydrolases"/>
    <property type="match status" value="1"/>
</dbReference>
<keyword evidence="2" id="KW-0547">Nucleotide-binding</keyword>
<protein>
    <submittedName>
        <fullName evidence="5">ABC transporter ATP-binding protein</fullName>
    </submittedName>
</protein>
<dbReference type="AlphaFoldDB" id="A0A537M074"/>
<evidence type="ECO:0000256" key="2">
    <source>
        <dbReference type="ARBA" id="ARBA00022741"/>
    </source>
</evidence>
<dbReference type="InterPro" id="IPR003439">
    <property type="entry name" value="ABC_transporter-like_ATP-bd"/>
</dbReference>
<dbReference type="InterPro" id="IPR027417">
    <property type="entry name" value="P-loop_NTPase"/>
</dbReference>
<dbReference type="InterPro" id="IPR003593">
    <property type="entry name" value="AAA+_ATPase"/>
</dbReference>
<dbReference type="SMART" id="SM00382">
    <property type="entry name" value="AAA"/>
    <property type="match status" value="1"/>
</dbReference>
<dbReference type="Proteomes" id="UP000320393">
    <property type="component" value="Unassembled WGS sequence"/>
</dbReference>
<dbReference type="CDD" id="cd03293">
    <property type="entry name" value="ABC_NrtD_SsuB_transporters"/>
    <property type="match status" value="1"/>
</dbReference>
<name>A0A537M074_9BACT</name>
<dbReference type="GO" id="GO:0016887">
    <property type="term" value="F:ATP hydrolysis activity"/>
    <property type="evidence" value="ECO:0007669"/>
    <property type="project" value="InterPro"/>
</dbReference>
<dbReference type="Pfam" id="PF00005">
    <property type="entry name" value="ABC_tran"/>
    <property type="match status" value="1"/>
</dbReference>
<reference evidence="5 6" key="1">
    <citation type="journal article" date="2019" name="Nat. Microbiol.">
        <title>Mediterranean grassland soil C-N compound turnover is dependent on rainfall and depth, and is mediated by genomically divergent microorganisms.</title>
        <authorList>
            <person name="Diamond S."/>
            <person name="Andeer P.F."/>
            <person name="Li Z."/>
            <person name="Crits-Christoph A."/>
            <person name="Burstein D."/>
            <person name="Anantharaman K."/>
            <person name="Lane K.R."/>
            <person name="Thomas B.C."/>
            <person name="Pan C."/>
            <person name="Northen T.R."/>
            <person name="Banfield J.F."/>
        </authorList>
    </citation>
    <scope>NUCLEOTIDE SEQUENCE [LARGE SCALE GENOMIC DNA]</scope>
    <source>
        <strain evidence="5">NP_5</strain>
    </source>
</reference>
<evidence type="ECO:0000313" key="5">
    <source>
        <dbReference type="EMBL" id="TMJ13681.1"/>
    </source>
</evidence>
<dbReference type="SUPFAM" id="SSF52540">
    <property type="entry name" value="P-loop containing nucleoside triphosphate hydrolases"/>
    <property type="match status" value="1"/>
</dbReference>
<dbReference type="InterPro" id="IPR050166">
    <property type="entry name" value="ABC_transporter_ATP-bind"/>
</dbReference>
<dbReference type="EMBL" id="VBAM01000154">
    <property type="protein sequence ID" value="TMJ13681.1"/>
    <property type="molecule type" value="Genomic_DNA"/>
</dbReference>
<dbReference type="PROSITE" id="PS50893">
    <property type="entry name" value="ABC_TRANSPORTER_2"/>
    <property type="match status" value="1"/>
</dbReference>
<organism evidence="5 6">
    <name type="scientific">Candidatus Segetimicrobium genomatis</name>
    <dbReference type="NCBI Taxonomy" id="2569760"/>
    <lineage>
        <taxon>Bacteria</taxon>
        <taxon>Bacillati</taxon>
        <taxon>Candidatus Sysuimicrobiota</taxon>
        <taxon>Candidatus Sysuimicrobiia</taxon>
        <taxon>Candidatus Sysuimicrobiales</taxon>
        <taxon>Candidatus Segetimicrobiaceae</taxon>
        <taxon>Candidatus Segetimicrobium</taxon>
    </lineage>
</organism>
<accession>A0A537M074</accession>
<sequence>MNGPAGSLRVDRLYKSFGSLDALAGISVNVERGEIVSVVGPSGCGKSTLLRLIAGLDRPASGSLHLDDQPITGPSPRVGVIFQEPRLLPWLTVAKNVAFGLPRGKPDGRVMALLRAVGLEEFARALPRQLSGGMAQRVAIARALAPRPEVLLLDEPFSSVDAFTRMHLQDLLLAIWQQESTTMVLVTHEIDEALYLSDRVLVLSGRPARLRAEVRVEVARPRDRRSTQLARLKAGVLTELYHEIGGGREWSPSRRQPEVAAGVP</sequence>
<comment type="caution">
    <text evidence="5">The sequence shown here is derived from an EMBL/GenBank/DDBJ whole genome shotgun (WGS) entry which is preliminary data.</text>
</comment>
<evidence type="ECO:0000256" key="3">
    <source>
        <dbReference type="ARBA" id="ARBA00022840"/>
    </source>
</evidence>
<dbReference type="PANTHER" id="PTHR42788">
    <property type="entry name" value="TAURINE IMPORT ATP-BINDING PROTEIN-RELATED"/>
    <property type="match status" value="1"/>
</dbReference>
<proteinExistence type="predicted"/>
<evidence type="ECO:0000259" key="4">
    <source>
        <dbReference type="PROSITE" id="PS50893"/>
    </source>
</evidence>
<gene>
    <name evidence="5" type="ORF">E6H02_04830</name>
</gene>
<dbReference type="InterPro" id="IPR017871">
    <property type="entry name" value="ABC_transporter-like_CS"/>
</dbReference>
<feature type="domain" description="ABC transporter" evidence="4">
    <location>
        <begin position="8"/>
        <end position="230"/>
    </location>
</feature>
<evidence type="ECO:0000313" key="6">
    <source>
        <dbReference type="Proteomes" id="UP000320393"/>
    </source>
</evidence>